<protein>
    <recommendedName>
        <fullName evidence="3">DUF211 domain-containing protein</fullName>
    </recommendedName>
</protein>
<dbReference type="Pfam" id="PF02680">
    <property type="entry name" value="DUF211"/>
    <property type="match status" value="1"/>
</dbReference>
<reference evidence="2" key="1">
    <citation type="submission" date="2016-10" db="EMBL/GenBank/DDBJ databases">
        <authorList>
            <person name="Varghese N."/>
            <person name="Submissions S."/>
        </authorList>
    </citation>
    <scope>NUCLEOTIDE SEQUENCE [LARGE SCALE GENOMIC DNA]</scope>
    <source>
        <strain evidence="2">CGMCC 1.7736</strain>
    </source>
</reference>
<dbReference type="PANTHER" id="PTHR42240:SF1">
    <property type="entry name" value="DUF211 DOMAIN-CONTAINING PROTEIN"/>
    <property type="match status" value="1"/>
</dbReference>
<proteinExistence type="predicted"/>
<name>A0A1I6IFD1_9EURY</name>
<dbReference type="EMBL" id="FOYT01000003">
    <property type="protein sequence ID" value="SFR65408.1"/>
    <property type="molecule type" value="Genomic_DNA"/>
</dbReference>
<dbReference type="Proteomes" id="UP000198531">
    <property type="component" value="Unassembled WGS sequence"/>
</dbReference>
<evidence type="ECO:0000313" key="2">
    <source>
        <dbReference type="Proteomes" id="UP000198531"/>
    </source>
</evidence>
<keyword evidence="2" id="KW-1185">Reference proteome</keyword>
<dbReference type="Gene3D" id="3.30.70.1340">
    <property type="entry name" value="MTH889-like domain"/>
    <property type="match status" value="1"/>
</dbReference>
<dbReference type="PANTHER" id="PTHR42240">
    <property type="entry name" value="DUF211 DOMAIN-CONTAINING PROTEIN"/>
    <property type="match status" value="1"/>
</dbReference>
<dbReference type="OrthoDB" id="201945at2157"/>
<dbReference type="AlphaFoldDB" id="A0A1I6IFD1"/>
<dbReference type="RefSeq" id="WP_089809335.1">
    <property type="nucleotide sequence ID" value="NZ_FOYT01000003.1"/>
</dbReference>
<dbReference type="InterPro" id="IPR023129">
    <property type="entry name" value="MTH889-like_dom_sf"/>
</dbReference>
<accession>A0A1I6IFD1</accession>
<sequence length="96" mass="10341">MADVRRLVLDVLKPHDPPLVAFTADVADTESVEAISGSLIELDKEVQNVKLTLEGSSLDYDAVEAAVEDLGGTIHSVDEVAFGDYIVEERLTLQDG</sequence>
<organism evidence="1 2">
    <name type="scientific">Halogeometricum rufum</name>
    <dbReference type="NCBI Taxonomy" id="553469"/>
    <lineage>
        <taxon>Archaea</taxon>
        <taxon>Methanobacteriati</taxon>
        <taxon>Methanobacteriota</taxon>
        <taxon>Stenosarchaea group</taxon>
        <taxon>Halobacteria</taxon>
        <taxon>Halobacteriales</taxon>
        <taxon>Haloferacaceae</taxon>
        <taxon>Halogeometricum</taxon>
    </lineage>
</organism>
<evidence type="ECO:0008006" key="3">
    <source>
        <dbReference type="Google" id="ProtNLM"/>
    </source>
</evidence>
<evidence type="ECO:0000313" key="1">
    <source>
        <dbReference type="EMBL" id="SFR65408.1"/>
    </source>
</evidence>
<dbReference type="STRING" id="553469.SAMN04487947_3129"/>
<dbReference type="SUPFAM" id="SSF160363">
    <property type="entry name" value="MTH889-like"/>
    <property type="match status" value="1"/>
</dbReference>
<gene>
    <name evidence="1" type="ORF">SAMN04487947_3129</name>
</gene>
<dbReference type="InterPro" id="IPR003831">
    <property type="entry name" value="DUF211"/>
</dbReference>